<dbReference type="Proteomes" id="UP000054251">
    <property type="component" value="Unassembled WGS sequence"/>
</dbReference>
<name>A0A0V1PRB2_9ASCO</name>
<dbReference type="PANTHER" id="PTHR43595">
    <property type="entry name" value="37S RIBOSOMAL PROTEIN S26, MITOCHONDRIAL"/>
    <property type="match status" value="1"/>
</dbReference>
<gene>
    <name evidence="3" type="ORF">AC631_05681</name>
</gene>
<dbReference type="EMBL" id="LMYN01000254">
    <property type="protein sequence ID" value="KRZ98558.1"/>
    <property type="molecule type" value="Genomic_DNA"/>
</dbReference>
<evidence type="ECO:0000313" key="4">
    <source>
        <dbReference type="Proteomes" id="UP000054251"/>
    </source>
</evidence>
<keyword evidence="4" id="KW-1185">Reference proteome</keyword>
<evidence type="ECO:0000313" key="3">
    <source>
        <dbReference type="EMBL" id="KRZ98558.1"/>
    </source>
</evidence>
<sequence>MYRLISKVKPRLLFLSSQLGSFRSVSYTLPTIPLLDNLKISKDEFKGLYSNNAVNELWFKRGEQLVEGLNQLLEENNINPPSDLNELITLTFNKPDLYGIYSYASLIHNLQFSLESLKPNESEAGKYAIKKSEPSDLLKTPSISQTFNNEPTDPNLREWIVNSFGSIAEFRTLLLNSAKGVKGDGLVWLVAQATYSESTLRNNQFSSNANGFKYSTLSIMNTYNAGIVDDSIRSGQITKLKQQKQAKIASLKKKIQERKHITKDQENNEETERASEEDALAALEGEASFPSDLTLGTVEEAEAATLYSDRKLLPLLAIDASSRNYLLDYGVFGKQQYLDNVWDCIDWDVVSKRAPIRFKQSFEMD</sequence>
<dbReference type="RefSeq" id="XP_015464661.1">
    <property type="nucleotide sequence ID" value="XM_015614510.1"/>
</dbReference>
<dbReference type="Gene3D" id="3.55.40.20">
    <property type="entry name" value="Iron/manganese superoxide dismutase, C-terminal domain"/>
    <property type="match status" value="1"/>
</dbReference>
<dbReference type="SUPFAM" id="SSF54719">
    <property type="entry name" value="Fe,Mn superoxide dismutase (SOD), C-terminal domain"/>
    <property type="match status" value="1"/>
</dbReference>
<dbReference type="GO" id="GO:0046872">
    <property type="term" value="F:metal ion binding"/>
    <property type="evidence" value="ECO:0007669"/>
    <property type="project" value="InterPro"/>
</dbReference>
<dbReference type="PANTHER" id="PTHR43595:SF1">
    <property type="entry name" value="SMALL RIBOSOMAL SUBUNIT PROTEIN MS43"/>
    <property type="match status" value="1"/>
</dbReference>
<feature type="domain" description="Manganese/iron superoxide dismutase C-terminal" evidence="2">
    <location>
        <begin position="295"/>
        <end position="353"/>
    </location>
</feature>
<dbReference type="Pfam" id="PF02777">
    <property type="entry name" value="Sod_Fe_C"/>
    <property type="match status" value="2"/>
</dbReference>
<evidence type="ECO:0000259" key="2">
    <source>
        <dbReference type="Pfam" id="PF02777"/>
    </source>
</evidence>
<feature type="domain" description="Manganese/iron superoxide dismutase C-terminal" evidence="2">
    <location>
        <begin position="155"/>
        <end position="211"/>
    </location>
</feature>
<comment type="function">
    <text evidence="1">Component of the mitochondrial ribosome (mitoribosome), a dedicated translation machinery responsible for the synthesis of mitochondrial genome-encoded proteins, including at least some of the essential transmembrane subunits of the mitochondrial respiratory chain. The mitoribosomes are attached to the mitochondrial inner membrane and translation products are cotranslationally integrated into the membrane.</text>
</comment>
<dbReference type="GO" id="GO:0004784">
    <property type="term" value="F:superoxide dismutase activity"/>
    <property type="evidence" value="ECO:0007669"/>
    <property type="project" value="InterPro"/>
</dbReference>
<dbReference type="OrthoDB" id="275227at2759"/>
<dbReference type="GO" id="GO:0005737">
    <property type="term" value="C:cytoplasm"/>
    <property type="evidence" value="ECO:0007669"/>
    <property type="project" value="TreeGrafter"/>
</dbReference>
<proteinExistence type="predicted"/>
<reference evidence="3 4" key="1">
    <citation type="submission" date="2015-11" db="EMBL/GenBank/DDBJ databases">
        <title>The genome of Debaryomyces fabryi.</title>
        <authorList>
            <person name="Tafer H."/>
            <person name="Lopandic K."/>
        </authorList>
    </citation>
    <scope>NUCLEOTIDE SEQUENCE [LARGE SCALE GENOMIC DNA]</scope>
    <source>
        <strain evidence="3 4">CBS 789</strain>
    </source>
</reference>
<comment type="caution">
    <text evidence="3">The sequence shown here is derived from an EMBL/GenBank/DDBJ whole genome shotgun (WGS) entry which is preliminary data.</text>
</comment>
<evidence type="ECO:0000256" key="1">
    <source>
        <dbReference type="ARBA" id="ARBA00037226"/>
    </source>
</evidence>
<dbReference type="InterPro" id="IPR036314">
    <property type="entry name" value="SOD_C_sf"/>
</dbReference>
<protein>
    <recommendedName>
        <fullName evidence="2">Manganese/iron superoxide dismutase C-terminal domain-containing protein</fullName>
    </recommendedName>
</protein>
<dbReference type="GeneID" id="26842690"/>
<organism evidence="3 4">
    <name type="scientific">Debaryomyces fabryi</name>
    <dbReference type="NCBI Taxonomy" id="58627"/>
    <lineage>
        <taxon>Eukaryota</taxon>
        <taxon>Fungi</taxon>
        <taxon>Dikarya</taxon>
        <taxon>Ascomycota</taxon>
        <taxon>Saccharomycotina</taxon>
        <taxon>Pichiomycetes</taxon>
        <taxon>Debaryomycetaceae</taxon>
        <taxon>Debaryomyces</taxon>
    </lineage>
</organism>
<accession>A0A0V1PRB2</accession>
<dbReference type="InterPro" id="IPR019832">
    <property type="entry name" value="Mn/Fe_SOD_C"/>
</dbReference>
<dbReference type="AlphaFoldDB" id="A0A0V1PRB2"/>